<evidence type="ECO:0000256" key="3">
    <source>
        <dbReference type="ARBA" id="ARBA00022970"/>
    </source>
</evidence>
<organism evidence="5 6">
    <name type="scientific">Pelotomaculum thermopropionicum (strain DSM 13744 / JCM 10971 / SI)</name>
    <dbReference type="NCBI Taxonomy" id="370438"/>
    <lineage>
        <taxon>Bacteria</taxon>
        <taxon>Bacillati</taxon>
        <taxon>Bacillota</taxon>
        <taxon>Clostridia</taxon>
        <taxon>Eubacteriales</taxon>
        <taxon>Desulfotomaculaceae</taxon>
        <taxon>Pelotomaculum</taxon>
    </lineage>
</organism>
<dbReference type="GO" id="GO:0015658">
    <property type="term" value="F:branched-chain amino acid transmembrane transporter activity"/>
    <property type="evidence" value="ECO:0007669"/>
    <property type="project" value="TreeGrafter"/>
</dbReference>
<evidence type="ECO:0000313" key="6">
    <source>
        <dbReference type="Proteomes" id="UP000006556"/>
    </source>
</evidence>
<dbReference type="KEGG" id="pth:PTH_2278"/>
<dbReference type="GO" id="GO:0016887">
    <property type="term" value="F:ATP hydrolysis activity"/>
    <property type="evidence" value="ECO:0007669"/>
    <property type="project" value="InterPro"/>
</dbReference>
<dbReference type="CDD" id="cd03224">
    <property type="entry name" value="ABC_TM1139_LivF_branched"/>
    <property type="match status" value="1"/>
</dbReference>
<keyword evidence="3" id="KW-0029">Amino-acid transport</keyword>
<dbReference type="InterPro" id="IPR017871">
    <property type="entry name" value="ABC_transporter-like_CS"/>
</dbReference>
<reference evidence="6" key="1">
    <citation type="journal article" date="2008" name="Genome Res.">
        <title>The genome of Pelotomaculum thermopropionicum reveals niche-associated evolution in anaerobic microbiota.</title>
        <authorList>
            <person name="Kosaka T."/>
            <person name="Kato S."/>
            <person name="Shimoyama T."/>
            <person name="Ishii S."/>
            <person name="Abe T."/>
            <person name="Watanabe K."/>
        </authorList>
    </citation>
    <scope>NUCLEOTIDE SEQUENCE [LARGE SCALE GENOMIC DNA]</scope>
    <source>
        <strain evidence="6">DSM 13744 / JCM 10971 / SI</strain>
    </source>
</reference>
<dbReference type="InterPro" id="IPR052156">
    <property type="entry name" value="BCAA_Transport_ATP-bd_LivF"/>
</dbReference>
<keyword evidence="6" id="KW-1185">Reference proteome</keyword>
<sequence length="235" mass="25691">MLELIDVESYYGNIRVLKGISLRVPAGAVVTLIGANGADKTAALRAIAGAVKPRSGKILFEGRDITGLPLHVITRMGITMIPEGRAIFRRMSVEENLEMGAYSRRDREIARDIAMIMERFPILKERRAQPAGNLSGGEQQMLAIGRALMARPRLLLLDEPSMGLAPQAVAEVFHIIRELNKQGVTILLVEQNARQALKVSGFGYVMETGRIALSGESAELERDSRVVAAYLGKRA</sequence>
<dbReference type="GO" id="GO:0015807">
    <property type="term" value="P:L-amino acid transport"/>
    <property type="evidence" value="ECO:0007669"/>
    <property type="project" value="TreeGrafter"/>
</dbReference>
<dbReference type="PANTHER" id="PTHR43820">
    <property type="entry name" value="HIGH-AFFINITY BRANCHED-CHAIN AMINO ACID TRANSPORT ATP-BINDING PROTEIN LIVF"/>
    <property type="match status" value="1"/>
</dbReference>
<dbReference type="Gene3D" id="3.40.50.300">
    <property type="entry name" value="P-loop containing nucleotide triphosphate hydrolases"/>
    <property type="match status" value="1"/>
</dbReference>
<evidence type="ECO:0000259" key="4">
    <source>
        <dbReference type="PROSITE" id="PS50893"/>
    </source>
</evidence>
<keyword evidence="2" id="KW-0813">Transport</keyword>
<evidence type="ECO:0000256" key="2">
    <source>
        <dbReference type="ARBA" id="ARBA00022448"/>
    </source>
</evidence>
<dbReference type="Proteomes" id="UP000006556">
    <property type="component" value="Chromosome"/>
</dbReference>
<accession>A5CZV4</accession>
<dbReference type="PROSITE" id="PS50893">
    <property type="entry name" value="ABC_TRANSPORTER_2"/>
    <property type="match status" value="1"/>
</dbReference>
<dbReference type="InterPro" id="IPR027417">
    <property type="entry name" value="P-loop_NTPase"/>
</dbReference>
<dbReference type="Pfam" id="PF00005">
    <property type="entry name" value="ABC_tran"/>
    <property type="match status" value="1"/>
</dbReference>
<feature type="domain" description="ABC transporter" evidence="4">
    <location>
        <begin position="2"/>
        <end position="233"/>
    </location>
</feature>
<dbReference type="SUPFAM" id="SSF52540">
    <property type="entry name" value="P-loop containing nucleoside triphosphate hydrolases"/>
    <property type="match status" value="1"/>
</dbReference>
<dbReference type="PANTHER" id="PTHR43820:SF4">
    <property type="entry name" value="HIGH-AFFINITY BRANCHED-CHAIN AMINO ACID TRANSPORT ATP-BINDING PROTEIN LIVF"/>
    <property type="match status" value="1"/>
</dbReference>
<dbReference type="PROSITE" id="PS00211">
    <property type="entry name" value="ABC_TRANSPORTER_1"/>
    <property type="match status" value="1"/>
</dbReference>
<dbReference type="eggNOG" id="COG0410">
    <property type="taxonomic scope" value="Bacteria"/>
</dbReference>
<dbReference type="EMBL" id="AP009389">
    <property type="protein sequence ID" value="BAF60459.1"/>
    <property type="molecule type" value="Genomic_DNA"/>
</dbReference>
<name>A5CZV4_PELTS</name>
<proteinExistence type="inferred from homology"/>
<evidence type="ECO:0000313" key="5">
    <source>
        <dbReference type="EMBL" id="BAF60459.1"/>
    </source>
</evidence>
<dbReference type="HOGENOM" id="CLU_000604_1_2_9"/>
<dbReference type="InterPro" id="IPR003439">
    <property type="entry name" value="ABC_transporter-like_ATP-bd"/>
</dbReference>
<comment type="similarity">
    <text evidence="1">Belongs to the ABC transporter superfamily.</text>
</comment>
<dbReference type="STRING" id="370438.PTH_2278"/>
<dbReference type="GO" id="GO:0005524">
    <property type="term" value="F:ATP binding"/>
    <property type="evidence" value="ECO:0007669"/>
    <property type="project" value="InterPro"/>
</dbReference>
<evidence type="ECO:0000256" key="1">
    <source>
        <dbReference type="ARBA" id="ARBA00005417"/>
    </source>
</evidence>
<dbReference type="AlphaFoldDB" id="A5CZV4"/>
<protein>
    <submittedName>
        <fullName evidence="5">ABC-type branched-chain amino acid transport systems, ATPase component</fullName>
    </submittedName>
</protein>
<gene>
    <name evidence="5" type="primary">LivF</name>
    <name evidence="5" type="ordered locus">PTH_2278</name>
</gene>